<keyword evidence="1" id="KW-1133">Transmembrane helix</keyword>
<feature type="transmembrane region" description="Helical" evidence="1">
    <location>
        <begin position="212"/>
        <end position="231"/>
    </location>
</feature>
<keyword evidence="5" id="KW-1185">Reference proteome</keyword>
<keyword evidence="1" id="KW-0812">Transmembrane</keyword>
<keyword evidence="2" id="KW-0732">Signal</keyword>
<keyword evidence="1" id="KW-0472">Membrane</keyword>
<gene>
    <name evidence="4" type="ORF">EYB31_06315</name>
</gene>
<proteinExistence type="predicted"/>
<feature type="domain" description="LppM" evidence="3">
    <location>
        <begin position="25"/>
        <end position="202"/>
    </location>
</feature>
<dbReference type="EMBL" id="SIRE01000004">
    <property type="protein sequence ID" value="TBL80828.1"/>
    <property type="molecule type" value="Genomic_DNA"/>
</dbReference>
<dbReference type="RefSeq" id="WP_131012432.1">
    <property type="nucleotide sequence ID" value="NZ_SIRE01000004.1"/>
</dbReference>
<organism evidence="4 5">
    <name type="scientific">Paenibacillus thalictri</name>
    <dbReference type="NCBI Taxonomy" id="2527873"/>
    <lineage>
        <taxon>Bacteria</taxon>
        <taxon>Bacillati</taxon>
        <taxon>Bacillota</taxon>
        <taxon>Bacilli</taxon>
        <taxon>Bacillales</taxon>
        <taxon>Paenibacillaceae</taxon>
        <taxon>Paenibacillus</taxon>
    </lineage>
</organism>
<evidence type="ECO:0000313" key="4">
    <source>
        <dbReference type="EMBL" id="TBL80828.1"/>
    </source>
</evidence>
<feature type="signal peptide" evidence="2">
    <location>
        <begin position="1"/>
        <end position="24"/>
    </location>
</feature>
<evidence type="ECO:0000256" key="2">
    <source>
        <dbReference type="SAM" id="SignalP"/>
    </source>
</evidence>
<comment type="caution">
    <text evidence="4">The sequence shown here is derived from an EMBL/GenBank/DDBJ whole genome shotgun (WGS) entry which is preliminary data.</text>
</comment>
<evidence type="ECO:0000259" key="3">
    <source>
        <dbReference type="Pfam" id="PF21946"/>
    </source>
</evidence>
<dbReference type="AlphaFoldDB" id="A0A4Q9DYA0"/>
<name>A0A4Q9DYA0_9BACL</name>
<feature type="chain" id="PRO_5039432831" evidence="2">
    <location>
        <begin position="25"/>
        <end position="255"/>
    </location>
</feature>
<dbReference type="InterPro" id="IPR053807">
    <property type="entry name" value="LppM"/>
</dbReference>
<sequence length="255" mass="28243">MKKKLLMGFIAVVLLCLLSGCVKGDFHVTVNADSSADLEYKLGMNGALAGLMSAGKDAQEPIQQIKQGFEKQGFTVTQYREGEYVGVIAKKHQNNVNELTSVGPMNDINASFAKGDNSMKVDVQKGLLYNTYSYKGVMDLGSMKPDTNDAMGIQKALLSQIDLKFTLTLPIAAEEQNATRLLGDQKTYQWDLVPGSKNEIILKAKVFNVTNVIIIVVIFVVVLLMIAFAMLRKRKRPLRYQEALPLEEQNPNHLD</sequence>
<reference evidence="4 5" key="1">
    <citation type="submission" date="2019-02" db="EMBL/GenBank/DDBJ databases">
        <title>Paenibacillus sp. nov., isolated from surface-sterilized tissue of Thalictrum simplex L.</title>
        <authorList>
            <person name="Tuo L."/>
        </authorList>
    </citation>
    <scope>NUCLEOTIDE SEQUENCE [LARGE SCALE GENOMIC DNA]</scope>
    <source>
        <strain evidence="4 5">N2SHLJ1</strain>
    </source>
</reference>
<evidence type="ECO:0000256" key="1">
    <source>
        <dbReference type="SAM" id="Phobius"/>
    </source>
</evidence>
<dbReference type="PROSITE" id="PS51257">
    <property type="entry name" value="PROKAR_LIPOPROTEIN"/>
    <property type="match status" value="1"/>
</dbReference>
<dbReference type="Proteomes" id="UP000293142">
    <property type="component" value="Unassembled WGS sequence"/>
</dbReference>
<dbReference type="OrthoDB" id="2988624at2"/>
<dbReference type="Pfam" id="PF21946">
    <property type="entry name" value="LppM"/>
    <property type="match status" value="1"/>
</dbReference>
<accession>A0A4Q9DYA0</accession>
<evidence type="ECO:0000313" key="5">
    <source>
        <dbReference type="Proteomes" id="UP000293142"/>
    </source>
</evidence>
<protein>
    <submittedName>
        <fullName evidence="4">DUF3153 domain-containing protein</fullName>
    </submittedName>
</protein>